<proteinExistence type="predicted"/>
<evidence type="ECO:0000313" key="3">
    <source>
        <dbReference type="EMBL" id="RKU44194.1"/>
    </source>
</evidence>
<dbReference type="STRING" id="177199.A0A420Y8H2"/>
<evidence type="ECO:0000313" key="4">
    <source>
        <dbReference type="Proteomes" id="UP000275385"/>
    </source>
</evidence>
<feature type="domain" description="Hemerythrin-like" evidence="2">
    <location>
        <begin position="95"/>
        <end position="227"/>
    </location>
</feature>
<dbReference type="PANTHER" id="PTHR38048">
    <property type="entry name" value="EXPRESSED PROTEIN"/>
    <property type="match status" value="1"/>
</dbReference>
<evidence type="ECO:0000259" key="2">
    <source>
        <dbReference type="Pfam" id="PF01814"/>
    </source>
</evidence>
<name>A0A420Y8H2_9PEZI</name>
<dbReference type="AlphaFoldDB" id="A0A420Y8H2"/>
<sequence>MLHLIRLSGHRFNVRLSPISLSVAVKGPASIHNPIYQSLPAYSTRRSTMSSSADQSQRAEAAPASAGASEQTAASSKPELPPLTPAEFRAYNRLAEHMDYFHEHFRRSWAILYSAASTGKRPAGMSMKQLLDEGLSLIKYLETHHGIEESFFFPILARKMPQFRATGGKSELLKQHQQIHAGMDLLEDYIRKVKNRETELDMSVLKEKMDSWGEVLHKHLDQEVETLGAENMRKYWTMDEIRTIPI</sequence>
<reference evidence="3 4" key="1">
    <citation type="submission" date="2018-08" db="EMBL/GenBank/DDBJ databases">
        <title>Draft genome of the lignicolous fungus Coniochaeta pulveracea.</title>
        <authorList>
            <person name="Borstlap C.J."/>
            <person name="De Witt R.N."/>
            <person name="Botha A."/>
            <person name="Volschenk H."/>
        </authorList>
    </citation>
    <scope>NUCLEOTIDE SEQUENCE [LARGE SCALE GENOMIC DNA]</scope>
    <source>
        <strain evidence="3 4">CAB683</strain>
    </source>
</reference>
<dbReference type="Pfam" id="PF01814">
    <property type="entry name" value="Hemerythrin"/>
    <property type="match status" value="1"/>
</dbReference>
<organism evidence="3 4">
    <name type="scientific">Coniochaeta pulveracea</name>
    <dbReference type="NCBI Taxonomy" id="177199"/>
    <lineage>
        <taxon>Eukaryota</taxon>
        <taxon>Fungi</taxon>
        <taxon>Dikarya</taxon>
        <taxon>Ascomycota</taxon>
        <taxon>Pezizomycotina</taxon>
        <taxon>Sordariomycetes</taxon>
        <taxon>Sordariomycetidae</taxon>
        <taxon>Coniochaetales</taxon>
        <taxon>Coniochaetaceae</taxon>
        <taxon>Coniochaeta</taxon>
    </lineage>
</organism>
<comment type="caution">
    <text evidence="3">The sequence shown here is derived from an EMBL/GenBank/DDBJ whole genome shotgun (WGS) entry which is preliminary data.</text>
</comment>
<dbReference type="Gene3D" id="1.20.120.520">
    <property type="entry name" value="nmb1532 protein domain like"/>
    <property type="match status" value="1"/>
</dbReference>
<feature type="region of interest" description="Disordered" evidence="1">
    <location>
        <begin position="46"/>
        <end position="82"/>
    </location>
</feature>
<keyword evidence="4" id="KW-1185">Reference proteome</keyword>
<dbReference type="CDD" id="cd12108">
    <property type="entry name" value="Hr-like"/>
    <property type="match status" value="1"/>
</dbReference>
<dbReference type="Proteomes" id="UP000275385">
    <property type="component" value="Unassembled WGS sequence"/>
</dbReference>
<dbReference type="OrthoDB" id="10044044at2759"/>
<gene>
    <name evidence="3" type="ORF">DL546_001204</name>
</gene>
<dbReference type="EMBL" id="QVQW01000033">
    <property type="protein sequence ID" value="RKU44194.1"/>
    <property type="molecule type" value="Genomic_DNA"/>
</dbReference>
<dbReference type="InterPro" id="IPR053206">
    <property type="entry name" value="Dimeric_xanthone_biosynth"/>
</dbReference>
<dbReference type="PANTHER" id="PTHR38048:SF1">
    <property type="entry name" value="HEMERYTHRIN-LIKE DOMAIN-CONTAINING PROTEIN"/>
    <property type="match status" value="1"/>
</dbReference>
<protein>
    <recommendedName>
        <fullName evidence="2">Hemerythrin-like domain-containing protein</fullName>
    </recommendedName>
</protein>
<feature type="compositionally biased region" description="Low complexity" evidence="1">
    <location>
        <begin position="55"/>
        <end position="76"/>
    </location>
</feature>
<evidence type="ECO:0000256" key="1">
    <source>
        <dbReference type="SAM" id="MobiDB-lite"/>
    </source>
</evidence>
<dbReference type="InterPro" id="IPR012312">
    <property type="entry name" value="Hemerythrin-like"/>
</dbReference>
<accession>A0A420Y8H2</accession>